<dbReference type="Proteomes" id="UP000676336">
    <property type="component" value="Unassembled WGS sequence"/>
</dbReference>
<dbReference type="Proteomes" id="UP000663824">
    <property type="component" value="Unassembled WGS sequence"/>
</dbReference>
<evidence type="ECO:0000313" key="3">
    <source>
        <dbReference type="EMBL" id="CAF2073774.1"/>
    </source>
</evidence>
<dbReference type="EMBL" id="CAJOBF010001210">
    <property type="protein sequence ID" value="CAF3925831.1"/>
    <property type="molecule type" value="Genomic_DNA"/>
</dbReference>
<dbReference type="Proteomes" id="UP000663887">
    <property type="component" value="Unassembled WGS sequence"/>
</dbReference>
<accession>A0A819SFK8</accession>
<reference evidence="7" key="1">
    <citation type="submission" date="2021-02" db="EMBL/GenBank/DDBJ databases">
        <authorList>
            <person name="Nowell W R."/>
        </authorList>
    </citation>
    <scope>NUCLEOTIDE SEQUENCE</scope>
</reference>
<sequence length="111" mass="12386">MIRNSLLPNGTFSSAVDIHIISNVCVAIEQWSPLPADGILVDNCIFVINISKTTIAQYIKAPFIDRSVFIDVGQADFLFELKRNDTHMSISIIIYFVGVDHGVFETQQTAR</sequence>
<name>A0A819SFK8_9BILA</name>
<dbReference type="EMBL" id="CAJNRF010012005">
    <property type="protein sequence ID" value="CAF2136696.1"/>
    <property type="molecule type" value="Genomic_DNA"/>
</dbReference>
<dbReference type="EMBL" id="CAJOBG010003423">
    <property type="protein sequence ID" value="CAF4062163.1"/>
    <property type="molecule type" value="Genomic_DNA"/>
</dbReference>
<dbReference type="EMBL" id="CAJNRE010008531">
    <property type="protein sequence ID" value="CAF2073774.1"/>
    <property type="molecule type" value="Genomic_DNA"/>
</dbReference>
<evidence type="ECO:0000313" key="1">
    <source>
        <dbReference type="EMBL" id="CAF1591214.1"/>
    </source>
</evidence>
<dbReference type="EMBL" id="CAJNRG010000312">
    <property type="protein sequence ID" value="CAF1994602.1"/>
    <property type="molecule type" value="Genomic_DNA"/>
</dbReference>
<dbReference type="Proteomes" id="UP000663842">
    <property type="component" value="Unassembled WGS sequence"/>
</dbReference>
<evidence type="ECO:0000313" key="4">
    <source>
        <dbReference type="EMBL" id="CAF2136696.1"/>
    </source>
</evidence>
<proteinExistence type="predicted"/>
<dbReference type="Proteomes" id="UP000663856">
    <property type="component" value="Unassembled WGS sequence"/>
</dbReference>
<dbReference type="EMBL" id="CAJOBI010004226">
    <property type="protein sequence ID" value="CAF3994885.1"/>
    <property type="molecule type" value="Genomic_DNA"/>
</dbReference>
<evidence type="ECO:0000313" key="5">
    <source>
        <dbReference type="EMBL" id="CAF3925831.1"/>
    </source>
</evidence>
<keyword evidence="8" id="KW-1185">Reference proteome</keyword>
<organism evidence="7 8">
    <name type="scientific">Rotaria magnacalcarata</name>
    <dbReference type="NCBI Taxonomy" id="392030"/>
    <lineage>
        <taxon>Eukaryota</taxon>
        <taxon>Metazoa</taxon>
        <taxon>Spiralia</taxon>
        <taxon>Gnathifera</taxon>
        <taxon>Rotifera</taxon>
        <taxon>Eurotatoria</taxon>
        <taxon>Bdelloidea</taxon>
        <taxon>Philodinida</taxon>
        <taxon>Philodinidae</taxon>
        <taxon>Rotaria</taxon>
    </lineage>
</organism>
<dbReference type="Proteomes" id="UP000663866">
    <property type="component" value="Unassembled WGS sequence"/>
</dbReference>
<evidence type="ECO:0000313" key="6">
    <source>
        <dbReference type="EMBL" id="CAF3994885.1"/>
    </source>
</evidence>
<comment type="caution">
    <text evidence="7">The sequence shown here is derived from an EMBL/GenBank/DDBJ whole genome shotgun (WGS) entry which is preliminary data.</text>
</comment>
<dbReference type="OrthoDB" id="10028370at2759"/>
<dbReference type="AlphaFoldDB" id="A0A819SFK8"/>
<gene>
    <name evidence="1" type="ORF">KQP761_LOCUS21221</name>
    <name evidence="3" type="ORF">MBJ925_LOCUS17208</name>
    <name evidence="7" type="ORF">OVN521_LOCUS18670</name>
    <name evidence="6" type="ORF">SMN809_LOCUS11606</name>
    <name evidence="5" type="ORF">UXM345_LOCUS11900</name>
    <name evidence="4" type="ORF">WKI299_LOCUS27479</name>
    <name evidence="2" type="ORF">XDN619_LOCUS3035</name>
</gene>
<evidence type="ECO:0000313" key="2">
    <source>
        <dbReference type="EMBL" id="CAF1994602.1"/>
    </source>
</evidence>
<dbReference type="EMBL" id="CAJNOW010010963">
    <property type="protein sequence ID" value="CAF1591214.1"/>
    <property type="molecule type" value="Genomic_DNA"/>
</dbReference>
<protein>
    <submittedName>
        <fullName evidence="7">Uncharacterized protein</fullName>
    </submittedName>
</protein>
<dbReference type="Proteomes" id="UP000663834">
    <property type="component" value="Unassembled WGS sequence"/>
</dbReference>
<evidence type="ECO:0000313" key="7">
    <source>
        <dbReference type="EMBL" id="CAF4062163.1"/>
    </source>
</evidence>
<evidence type="ECO:0000313" key="8">
    <source>
        <dbReference type="Proteomes" id="UP000663866"/>
    </source>
</evidence>